<dbReference type="GO" id="GO:0000150">
    <property type="term" value="F:DNA strand exchange activity"/>
    <property type="evidence" value="ECO:0007669"/>
    <property type="project" value="InterPro"/>
</dbReference>
<feature type="domain" description="Resolvase/invertase-type recombinase catalytic" evidence="1">
    <location>
        <begin position="18"/>
        <end position="83"/>
    </location>
</feature>
<dbReference type="Proteomes" id="UP000030008">
    <property type="component" value="Unassembled WGS sequence"/>
</dbReference>
<evidence type="ECO:0000259" key="1">
    <source>
        <dbReference type="PROSITE" id="PS51736"/>
    </source>
</evidence>
<proteinExistence type="predicted"/>
<dbReference type="Pfam" id="PF00239">
    <property type="entry name" value="Resolvase"/>
    <property type="match status" value="1"/>
</dbReference>
<dbReference type="InterPro" id="IPR006119">
    <property type="entry name" value="Resolv_N"/>
</dbReference>
<gene>
    <name evidence="2" type="ORF">CIAN88_15170</name>
</gene>
<reference evidence="2 3" key="1">
    <citation type="submission" date="2014-08" db="EMBL/GenBank/DDBJ databases">
        <title>Clostridium innocuum, an unnegligible vancomycin-resistant pathogen causing extra-intestinal infections.</title>
        <authorList>
            <person name="Feng Y."/>
            <person name="Chiu C.-H."/>
        </authorList>
    </citation>
    <scope>NUCLEOTIDE SEQUENCE [LARGE SCALE GENOMIC DNA]</scope>
    <source>
        <strain evidence="2 3">AN88</strain>
    </source>
</reference>
<accession>A0A099I6C0</accession>
<dbReference type="RefSeq" id="WP_021419891.1">
    <property type="nucleotide sequence ID" value="NZ_CP022722.1"/>
</dbReference>
<dbReference type="Gene3D" id="3.40.50.1390">
    <property type="entry name" value="Resolvase, N-terminal catalytic domain"/>
    <property type="match status" value="1"/>
</dbReference>
<name>A0A099I6C0_CLOIN</name>
<sequence length="83" mass="9547">MIHVVKIPVKNKTKEVVRIAVYCRVSKNVEEQRSSLNIQIAYFKELSNKVIEIDLAEVYHDVGRSGLRKNGRTSYKKMIVDGL</sequence>
<dbReference type="SUPFAM" id="SSF53041">
    <property type="entry name" value="Resolvase-like"/>
    <property type="match status" value="1"/>
</dbReference>
<protein>
    <recommendedName>
        <fullName evidence="1">Resolvase/invertase-type recombinase catalytic domain-containing protein</fullName>
    </recommendedName>
</protein>
<dbReference type="InterPro" id="IPR036162">
    <property type="entry name" value="Resolvase-like_N_sf"/>
</dbReference>
<evidence type="ECO:0000313" key="2">
    <source>
        <dbReference type="EMBL" id="KGJ52383.1"/>
    </source>
</evidence>
<organism evidence="2 3">
    <name type="scientific">Clostridium innocuum</name>
    <dbReference type="NCBI Taxonomy" id="1522"/>
    <lineage>
        <taxon>Bacteria</taxon>
        <taxon>Bacillati</taxon>
        <taxon>Bacillota</taxon>
        <taxon>Clostridia</taxon>
        <taxon>Eubacteriales</taxon>
        <taxon>Clostridiaceae</taxon>
        <taxon>Clostridium</taxon>
    </lineage>
</organism>
<dbReference type="AlphaFoldDB" id="A0A099I6C0"/>
<evidence type="ECO:0000313" key="3">
    <source>
        <dbReference type="Proteomes" id="UP000030008"/>
    </source>
</evidence>
<comment type="caution">
    <text evidence="2">The sequence shown here is derived from an EMBL/GenBank/DDBJ whole genome shotgun (WGS) entry which is preliminary data.</text>
</comment>
<dbReference type="EMBL" id="JQIF01000069">
    <property type="protein sequence ID" value="KGJ52383.1"/>
    <property type="molecule type" value="Genomic_DNA"/>
</dbReference>
<dbReference type="GO" id="GO:0003677">
    <property type="term" value="F:DNA binding"/>
    <property type="evidence" value="ECO:0007669"/>
    <property type="project" value="InterPro"/>
</dbReference>
<dbReference type="PROSITE" id="PS51736">
    <property type="entry name" value="RECOMBINASES_3"/>
    <property type="match status" value="1"/>
</dbReference>